<name>A0A9D2BU25_9FIRM</name>
<dbReference type="GO" id="GO:0006412">
    <property type="term" value="P:translation"/>
    <property type="evidence" value="ECO:0007669"/>
    <property type="project" value="UniProtKB-KW"/>
</dbReference>
<dbReference type="InterPro" id="IPR004369">
    <property type="entry name" value="Prolyl-tRNA_editing_YbaK/EbsC"/>
</dbReference>
<evidence type="ECO:0000259" key="5">
    <source>
        <dbReference type="Pfam" id="PF04073"/>
    </source>
</evidence>
<dbReference type="InterPro" id="IPR007214">
    <property type="entry name" value="YbaK/aa-tRNA-synth-assoc-dom"/>
</dbReference>
<dbReference type="SUPFAM" id="SSF55826">
    <property type="entry name" value="YbaK/ProRS associated domain"/>
    <property type="match status" value="1"/>
</dbReference>
<dbReference type="CDD" id="cd00002">
    <property type="entry name" value="YbaK_deacylase"/>
    <property type="match status" value="1"/>
</dbReference>
<evidence type="ECO:0000256" key="4">
    <source>
        <dbReference type="PIRNR" id="PIRNR006181"/>
    </source>
</evidence>
<gene>
    <name evidence="6" type="primary">ybaK</name>
    <name evidence="6" type="ORF">H9846_01815</name>
</gene>
<keyword evidence="2 4" id="KW-0648">Protein biosynthesis</keyword>
<accession>A0A9D2BU25</accession>
<dbReference type="InterPro" id="IPR036754">
    <property type="entry name" value="YbaK/aa-tRNA-synt-asso_dom_sf"/>
</dbReference>
<feature type="domain" description="YbaK/aminoacyl-tRNA synthetase-associated" evidence="5">
    <location>
        <begin position="36"/>
        <end position="149"/>
    </location>
</feature>
<comment type="similarity">
    <text evidence="1 4">Belongs to the prolyl-tRNA editing family. YbaK/EbsC subfamily.</text>
</comment>
<sequence length="164" mass="17449">MGKEAKTNAMRMLERAKVAYTAHEYPHEEGQAVDGATVAQLTGQDPARVFKTLVTQGADRNYYVFVVPVLAELDLKKAAKAAGVKSVAMIPVAEINKVTGYIRGGCSPVGMKKQYLTVFDESCLAQPSMLVSGGRIGTQIECAPADLLRAVRGKTAAITQGHPA</sequence>
<organism evidence="6 7">
    <name type="scientific">Candidatus Gemmiger excrementipullorum</name>
    <dbReference type="NCBI Taxonomy" id="2838610"/>
    <lineage>
        <taxon>Bacteria</taxon>
        <taxon>Bacillati</taxon>
        <taxon>Bacillota</taxon>
        <taxon>Clostridia</taxon>
        <taxon>Eubacteriales</taxon>
        <taxon>Gemmiger</taxon>
    </lineage>
</organism>
<dbReference type="Pfam" id="PF04073">
    <property type="entry name" value="tRNA_edit"/>
    <property type="match status" value="1"/>
</dbReference>
<protein>
    <recommendedName>
        <fullName evidence="4">Cys-tRNA(Pro)/Cys-tRNA(Cys) deacylase</fullName>
        <ecNumber evidence="4">4.2.-.-</ecNumber>
    </recommendedName>
</protein>
<dbReference type="AlphaFoldDB" id="A0A9D2BU25"/>
<evidence type="ECO:0000256" key="2">
    <source>
        <dbReference type="ARBA" id="ARBA00022917"/>
    </source>
</evidence>
<comment type="caution">
    <text evidence="6">The sequence shown here is derived from an EMBL/GenBank/DDBJ whole genome shotgun (WGS) entry which is preliminary data.</text>
</comment>
<dbReference type="NCBIfam" id="TIGR00011">
    <property type="entry name" value="YbaK_EbsC"/>
    <property type="match status" value="1"/>
</dbReference>
<keyword evidence="3 4" id="KW-0456">Lyase</keyword>
<dbReference type="EC" id="4.2.-.-" evidence="4"/>
<dbReference type="GO" id="GO:0002161">
    <property type="term" value="F:aminoacyl-tRNA deacylase activity"/>
    <property type="evidence" value="ECO:0007669"/>
    <property type="project" value="InterPro"/>
</dbReference>
<reference evidence="6" key="2">
    <citation type="submission" date="2021-04" db="EMBL/GenBank/DDBJ databases">
        <authorList>
            <person name="Gilroy R."/>
        </authorList>
    </citation>
    <scope>NUCLEOTIDE SEQUENCE</scope>
    <source>
        <strain evidence="6">ChiHecec2B26-7398</strain>
    </source>
</reference>
<evidence type="ECO:0000256" key="3">
    <source>
        <dbReference type="ARBA" id="ARBA00023239"/>
    </source>
</evidence>
<dbReference type="Proteomes" id="UP000886751">
    <property type="component" value="Unassembled WGS sequence"/>
</dbReference>
<dbReference type="EMBL" id="DXEI01000030">
    <property type="protein sequence ID" value="HIX94176.1"/>
    <property type="molecule type" value="Genomic_DNA"/>
</dbReference>
<dbReference type="PANTHER" id="PTHR30411">
    <property type="entry name" value="CYTOPLASMIC PROTEIN"/>
    <property type="match status" value="1"/>
</dbReference>
<evidence type="ECO:0000313" key="7">
    <source>
        <dbReference type="Proteomes" id="UP000886751"/>
    </source>
</evidence>
<dbReference type="Gene3D" id="3.90.960.10">
    <property type="entry name" value="YbaK/aminoacyl-tRNA synthetase-associated domain"/>
    <property type="match status" value="1"/>
</dbReference>
<proteinExistence type="inferred from homology"/>
<dbReference type="PANTHER" id="PTHR30411:SF0">
    <property type="entry name" value="CYS-TRNA(PRO)_CYS-TRNA(CYS) DEACYLASE YBAK"/>
    <property type="match status" value="1"/>
</dbReference>
<dbReference type="GO" id="GO:0016829">
    <property type="term" value="F:lyase activity"/>
    <property type="evidence" value="ECO:0007669"/>
    <property type="project" value="UniProtKB-KW"/>
</dbReference>
<dbReference type="PIRSF" id="PIRSF006181">
    <property type="entry name" value="EbsC_YbaK"/>
    <property type="match status" value="1"/>
</dbReference>
<evidence type="ECO:0000313" key="6">
    <source>
        <dbReference type="EMBL" id="HIX94176.1"/>
    </source>
</evidence>
<reference evidence="6" key="1">
    <citation type="journal article" date="2021" name="PeerJ">
        <title>Extensive microbial diversity within the chicken gut microbiome revealed by metagenomics and culture.</title>
        <authorList>
            <person name="Gilroy R."/>
            <person name="Ravi A."/>
            <person name="Getino M."/>
            <person name="Pursley I."/>
            <person name="Horton D.L."/>
            <person name="Alikhan N.F."/>
            <person name="Baker D."/>
            <person name="Gharbi K."/>
            <person name="Hall N."/>
            <person name="Watson M."/>
            <person name="Adriaenssens E.M."/>
            <person name="Foster-Nyarko E."/>
            <person name="Jarju S."/>
            <person name="Secka A."/>
            <person name="Antonio M."/>
            <person name="Oren A."/>
            <person name="Chaudhuri R.R."/>
            <person name="La Ragione R."/>
            <person name="Hildebrand F."/>
            <person name="Pallen M.J."/>
        </authorList>
    </citation>
    <scope>NUCLEOTIDE SEQUENCE</scope>
    <source>
        <strain evidence="6">ChiHecec2B26-7398</strain>
    </source>
</reference>
<evidence type="ECO:0000256" key="1">
    <source>
        <dbReference type="ARBA" id="ARBA00009798"/>
    </source>
</evidence>